<feature type="transmembrane region" description="Helical" evidence="1">
    <location>
        <begin position="12"/>
        <end position="30"/>
    </location>
</feature>
<dbReference type="Pfam" id="PF01740">
    <property type="entry name" value="STAS"/>
    <property type="match status" value="1"/>
</dbReference>
<feature type="domain" description="STAS" evidence="2">
    <location>
        <begin position="73"/>
        <end position="160"/>
    </location>
</feature>
<evidence type="ECO:0000256" key="1">
    <source>
        <dbReference type="SAM" id="Phobius"/>
    </source>
</evidence>
<keyword evidence="1" id="KW-0472">Membrane</keyword>
<dbReference type="Proteomes" id="UP000887540">
    <property type="component" value="Unplaced"/>
</dbReference>
<evidence type="ECO:0000313" key="4">
    <source>
        <dbReference type="WBParaSite" id="ACRNAN_scaffold21717.g13461.t1"/>
    </source>
</evidence>
<dbReference type="SUPFAM" id="SSF52091">
    <property type="entry name" value="SpoIIaa-like"/>
    <property type="match status" value="1"/>
</dbReference>
<dbReference type="PANTHER" id="PTHR11814">
    <property type="entry name" value="SULFATE TRANSPORTER"/>
    <property type="match status" value="1"/>
</dbReference>
<feature type="transmembrane region" description="Helical" evidence="1">
    <location>
        <begin position="36"/>
        <end position="54"/>
    </location>
</feature>
<accession>A0A914DB51</accession>
<organism evidence="3 4">
    <name type="scientific">Acrobeloides nanus</name>
    <dbReference type="NCBI Taxonomy" id="290746"/>
    <lineage>
        <taxon>Eukaryota</taxon>
        <taxon>Metazoa</taxon>
        <taxon>Ecdysozoa</taxon>
        <taxon>Nematoda</taxon>
        <taxon>Chromadorea</taxon>
        <taxon>Rhabditida</taxon>
        <taxon>Tylenchina</taxon>
        <taxon>Cephalobomorpha</taxon>
        <taxon>Cephaloboidea</taxon>
        <taxon>Cephalobidae</taxon>
        <taxon>Acrobeloides</taxon>
    </lineage>
</organism>
<dbReference type="PROSITE" id="PS50801">
    <property type="entry name" value="STAS"/>
    <property type="match status" value="1"/>
</dbReference>
<dbReference type="CDD" id="cd07042">
    <property type="entry name" value="STAS_SulP_like_sulfate_transporter"/>
    <property type="match status" value="1"/>
</dbReference>
<reference evidence="4" key="1">
    <citation type="submission" date="2022-11" db="UniProtKB">
        <authorList>
            <consortium name="WormBaseParasite"/>
        </authorList>
    </citation>
    <scope>IDENTIFICATION</scope>
</reference>
<dbReference type="WBParaSite" id="ACRNAN_scaffold21717.g13461.t1">
    <property type="protein sequence ID" value="ACRNAN_scaffold21717.g13461.t1"/>
    <property type="gene ID" value="ACRNAN_scaffold21717.g13461"/>
</dbReference>
<dbReference type="InterPro" id="IPR001902">
    <property type="entry name" value="SLC26A/SulP_fam"/>
</dbReference>
<protein>
    <submittedName>
        <fullName evidence="4">STAS domain-containing protein</fullName>
    </submittedName>
</protein>
<keyword evidence="1" id="KW-1133">Transmembrane helix</keyword>
<dbReference type="InterPro" id="IPR036513">
    <property type="entry name" value="STAS_dom_sf"/>
</dbReference>
<dbReference type="InterPro" id="IPR002645">
    <property type="entry name" value="STAS_dom"/>
</dbReference>
<evidence type="ECO:0000313" key="3">
    <source>
        <dbReference type="Proteomes" id="UP000887540"/>
    </source>
</evidence>
<dbReference type="GO" id="GO:0055085">
    <property type="term" value="P:transmembrane transport"/>
    <property type="evidence" value="ECO:0007669"/>
    <property type="project" value="InterPro"/>
</dbReference>
<dbReference type="Gene3D" id="3.30.750.24">
    <property type="entry name" value="STAS domain"/>
    <property type="match status" value="1"/>
</dbReference>
<proteinExistence type="predicted"/>
<sequence length="160" mass="18172">MLIIVLWAGPLLESLPMAIWLFSFLATILWDVSQGLVASVIFALFTIILQLQWASIAKLRRIGETEIYRNPELYLLSSSNPEIVIFSFNAPLMFLNSEQFKENMINHICEIEKESIIPRYLVLDASQISKCDKTGVLILEELSNELSRNYAITMLLASCS</sequence>
<keyword evidence="3" id="KW-1185">Reference proteome</keyword>
<dbReference type="AlphaFoldDB" id="A0A914DB51"/>
<name>A0A914DB51_9BILA</name>
<keyword evidence="1" id="KW-0812">Transmembrane</keyword>
<dbReference type="GO" id="GO:0016020">
    <property type="term" value="C:membrane"/>
    <property type="evidence" value="ECO:0007669"/>
    <property type="project" value="InterPro"/>
</dbReference>
<evidence type="ECO:0000259" key="2">
    <source>
        <dbReference type="PROSITE" id="PS50801"/>
    </source>
</evidence>